<dbReference type="EMBL" id="AGCU01062785">
    <property type="status" value="NOT_ANNOTATED_CDS"/>
    <property type="molecule type" value="Genomic_DNA"/>
</dbReference>
<evidence type="ECO:0000256" key="4">
    <source>
        <dbReference type="PROSITE-ProRule" id="PRU00076"/>
    </source>
</evidence>
<evidence type="ECO:0000313" key="6">
    <source>
        <dbReference type="Ensembl" id="ENSPSIP00000007180.1"/>
    </source>
</evidence>
<dbReference type="Gene3D" id="2.60.120.290">
    <property type="entry name" value="Spermadhesin, CUB domain"/>
    <property type="match status" value="1"/>
</dbReference>
<dbReference type="InterPro" id="IPR018097">
    <property type="entry name" value="EGF_Ca-bd_CS"/>
</dbReference>
<dbReference type="InterPro" id="IPR026823">
    <property type="entry name" value="cEGF"/>
</dbReference>
<dbReference type="Pfam" id="PF07699">
    <property type="entry name" value="Ephrin_rec_like"/>
    <property type="match status" value="3"/>
</dbReference>
<keyword evidence="3 4" id="KW-1015">Disulfide bond</keyword>
<dbReference type="HOGENOM" id="CLU_013079_0_0_1"/>
<evidence type="ECO:0000256" key="2">
    <source>
        <dbReference type="ARBA" id="ARBA00022737"/>
    </source>
</evidence>
<dbReference type="InterPro" id="IPR000152">
    <property type="entry name" value="EGF-type_Asp/Asn_hydroxyl_site"/>
</dbReference>
<dbReference type="CDD" id="cd00054">
    <property type="entry name" value="EGF_CA"/>
    <property type="match status" value="2"/>
</dbReference>
<reference evidence="7" key="2">
    <citation type="journal article" date="2013" name="Nat. Genet.">
        <title>The draft genomes of soft-shell turtle and green sea turtle yield insights into the development and evolution of the turtle-specific body plan.</title>
        <authorList>
            <person name="Wang Z."/>
            <person name="Pascual-Anaya J."/>
            <person name="Zadissa A."/>
            <person name="Li W."/>
            <person name="Niimura Y."/>
            <person name="Huang Z."/>
            <person name="Li C."/>
            <person name="White S."/>
            <person name="Xiong Z."/>
            <person name="Fang D."/>
            <person name="Wang B."/>
            <person name="Ming Y."/>
            <person name="Chen Y."/>
            <person name="Zheng Y."/>
            <person name="Kuraku S."/>
            <person name="Pignatelli M."/>
            <person name="Herrero J."/>
            <person name="Beal K."/>
            <person name="Nozawa M."/>
            <person name="Li Q."/>
            <person name="Wang J."/>
            <person name="Zhang H."/>
            <person name="Yu L."/>
            <person name="Shigenobu S."/>
            <person name="Wang J."/>
            <person name="Liu J."/>
            <person name="Flicek P."/>
            <person name="Searle S."/>
            <person name="Wang J."/>
            <person name="Kuratani S."/>
            <person name="Yin Y."/>
            <person name="Aken B."/>
            <person name="Zhang G."/>
            <person name="Irie N."/>
        </authorList>
    </citation>
    <scope>NUCLEOTIDE SEQUENCE [LARGE SCALE GENOMIC DNA]</scope>
    <source>
        <strain evidence="7">Daiwa-1</strain>
    </source>
</reference>
<evidence type="ECO:0000259" key="5">
    <source>
        <dbReference type="PROSITE" id="PS50026"/>
    </source>
</evidence>
<dbReference type="InterPro" id="IPR049883">
    <property type="entry name" value="NOTCH1_EGF-like"/>
</dbReference>
<keyword evidence="7" id="KW-1185">Reference proteome</keyword>
<sequence>MLETCAVNNGGCDRTGVHCSCPVGFTLQSDGKTCKVVSICWVELCFRKCQEECKKSQGGNGSGGKLLRGEKEITDIDECSFERTCDHTCINHPGSFECSCNKGYILYSFTCCGDINECSINNGGCQQICVNTLGGYECQCLSSHKLHWNKKDCIAIMAVVETDEKQEVLLSCIKNGGSDRCILNCPSEVHLISEDTSTLRASVIVKFNEGKCSLKKTEMLQEDLQWIIPDNHNSVMESFCYVNLKCSSGKKDFGAFGKPTTAKEMFITVDLKLETNQKEMTDTCDLSCARKRTEKQLRKTIRILRKAISREQFHVCVSGMDHEMSRMSPGLSDPQESCSMGQMRVDNRCASCRIGTYYDRKQELCVLCPNGTYQDEEGQIICEPCPSSQDPGHQKLAGARDRAECGGQCSLGEYSSDGFRPCLLCPFGTYQPEAGRTFCFPCGGGLTTKYSRASMFQDCEMKVQCSPGHFYNTTMHRCIRCTAATYQPEFGQNYCISCPLNTTTNITQCKIPGISAEFCHLSVQYRTPCQVHKKPSHSICKWERKPPEHLPRACSELVLPTLDCPAYCTFSLEASSNSVTTYETCQTYERPIAFTSRSKKLWIQFKSNEGNSAKGFQVPYVTYDEGYQELIEDIVRDGRLASENHQEILKDKKLIKALFDVLAHPQNYFKYQESRQMFPRSFFRLLRSKVSRFLRPYK</sequence>
<dbReference type="EMBL" id="AGCU01062790">
    <property type="status" value="NOT_ANNOTATED_CDS"/>
    <property type="molecule type" value="Genomic_DNA"/>
</dbReference>
<dbReference type="InterPro" id="IPR052071">
    <property type="entry name" value="SCUB_EGF-like_domain"/>
</dbReference>
<proteinExistence type="predicted"/>
<dbReference type="EMBL" id="AGCU01062788">
    <property type="status" value="NOT_ANNOTATED_CDS"/>
    <property type="molecule type" value="Genomic_DNA"/>
</dbReference>
<reference evidence="6" key="4">
    <citation type="submission" date="2025-09" db="UniProtKB">
        <authorList>
            <consortium name="Ensembl"/>
        </authorList>
    </citation>
    <scope>IDENTIFICATION</scope>
</reference>
<dbReference type="SMART" id="SM00181">
    <property type="entry name" value="EGF"/>
    <property type="match status" value="3"/>
</dbReference>
<keyword evidence="2" id="KW-0677">Repeat</keyword>
<dbReference type="GeneTree" id="ENSGT00940000153185"/>
<dbReference type="eggNOG" id="KOG1217">
    <property type="taxonomic scope" value="Eukaryota"/>
</dbReference>
<evidence type="ECO:0000256" key="1">
    <source>
        <dbReference type="ARBA" id="ARBA00022536"/>
    </source>
</evidence>
<dbReference type="GO" id="GO:0005509">
    <property type="term" value="F:calcium ion binding"/>
    <property type="evidence" value="ECO:0007669"/>
    <property type="project" value="InterPro"/>
</dbReference>
<dbReference type="STRING" id="13735.ENSPSIP00000007180"/>
<dbReference type="PANTHER" id="PTHR24046">
    <property type="entry name" value="SIGNAL PEPTIDE, CUB AND EGF-LIKE DOMAIN-CONTAINING"/>
    <property type="match status" value="1"/>
</dbReference>
<dbReference type="EMBL" id="AGCU01062783">
    <property type="status" value="NOT_ANNOTATED_CDS"/>
    <property type="molecule type" value="Genomic_DNA"/>
</dbReference>
<accession>K7FGM0</accession>
<dbReference type="PROSITE" id="PS00010">
    <property type="entry name" value="ASX_HYDROXYL"/>
    <property type="match status" value="1"/>
</dbReference>
<comment type="caution">
    <text evidence="4">Lacks conserved residue(s) required for the propagation of feature annotation.</text>
</comment>
<dbReference type="SMART" id="SM00179">
    <property type="entry name" value="EGF_CA"/>
    <property type="match status" value="2"/>
</dbReference>
<dbReference type="InterPro" id="IPR001881">
    <property type="entry name" value="EGF-like_Ca-bd_dom"/>
</dbReference>
<evidence type="ECO:0000256" key="3">
    <source>
        <dbReference type="ARBA" id="ARBA00023157"/>
    </source>
</evidence>
<dbReference type="SUPFAM" id="SSF49854">
    <property type="entry name" value="Spermadhesin, CUB domain"/>
    <property type="match status" value="1"/>
</dbReference>
<dbReference type="PROSITE" id="PS01187">
    <property type="entry name" value="EGF_CA"/>
    <property type="match status" value="1"/>
</dbReference>
<dbReference type="EMBL" id="AGCU01062786">
    <property type="status" value="NOT_ANNOTATED_CDS"/>
    <property type="molecule type" value="Genomic_DNA"/>
</dbReference>
<feature type="domain" description="EGF-like" evidence="5">
    <location>
        <begin position="75"/>
        <end position="110"/>
    </location>
</feature>
<dbReference type="Gene3D" id="2.10.50.10">
    <property type="entry name" value="Tumor Necrosis Factor Receptor, subunit A, domain 2"/>
    <property type="match status" value="2"/>
</dbReference>
<dbReference type="Proteomes" id="UP000007267">
    <property type="component" value="Unassembled WGS sequence"/>
</dbReference>
<dbReference type="InterPro" id="IPR000742">
    <property type="entry name" value="EGF"/>
</dbReference>
<keyword evidence="1 4" id="KW-0245">EGF-like domain</keyword>
<dbReference type="InterPro" id="IPR011641">
    <property type="entry name" value="Tyr-kin_ephrin_A/B_rcpt-like"/>
</dbReference>
<feature type="disulfide bond" evidence="4">
    <location>
        <begin position="79"/>
        <end position="89"/>
    </location>
</feature>
<dbReference type="Pfam" id="PF07645">
    <property type="entry name" value="EGF_CA"/>
    <property type="match status" value="2"/>
</dbReference>
<dbReference type="GO" id="GO:0005615">
    <property type="term" value="C:extracellular space"/>
    <property type="evidence" value="ECO:0007669"/>
    <property type="project" value="TreeGrafter"/>
</dbReference>
<dbReference type="Pfam" id="PF12662">
    <property type="entry name" value="cEGF"/>
    <property type="match status" value="1"/>
</dbReference>
<dbReference type="GO" id="GO:0009986">
    <property type="term" value="C:cell surface"/>
    <property type="evidence" value="ECO:0007669"/>
    <property type="project" value="TreeGrafter"/>
</dbReference>
<protein>
    <recommendedName>
        <fullName evidence="5">EGF-like domain-containing protein</fullName>
    </recommendedName>
</protein>
<dbReference type="PROSITE" id="PS50026">
    <property type="entry name" value="EGF_3"/>
    <property type="match status" value="1"/>
</dbReference>
<dbReference type="Gene3D" id="2.10.25.10">
    <property type="entry name" value="Laminin"/>
    <property type="match status" value="3"/>
</dbReference>
<dbReference type="InterPro" id="IPR009030">
    <property type="entry name" value="Growth_fac_rcpt_cys_sf"/>
</dbReference>
<dbReference type="PANTHER" id="PTHR24046:SF3">
    <property type="entry name" value="SIGNAL PEPTIDE, CUB AND EGF-LIKE DOMAIN-CONTAINING PROTEIN 2"/>
    <property type="match status" value="1"/>
</dbReference>
<dbReference type="EMBL" id="AGCU01062787">
    <property type="status" value="NOT_ANNOTATED_CDS"/>
    <property type="molecule type" value="Genomic_DNA"/>
</dbReference>
<reference evidence="7" key="1">
    <citation type="submission" date="2011-10" db="EMBL/GenBank/DDBJ databases">
        <authorList>
            <consortium name="Soft-shell Turtle Genome Consortium"/>
        </authorList>
    </citation>
    <scope>NUCLEOTIDE SEQUENCE [LARGE SCALE GENOMIC DNA]</scope>
    <source>
        <strain evidence="7">Daiwa-1</strain>
    </source>
</reference>
<dbReference type="AlphaFoldDB" id="K7FGM0"/>
<reference evidence="6" key="3">
    <citation type="submission" date="2025-08" db="UniProtKB">
        <authorList>
            <consortium name="Ensembl"/>
        </authorList>
    </citation>
    <scope>IDENTIFICATION</scope>
</reference>
<dbReference type="EMBL" id="AGCU01062784">
    <property type="status" value="NOT_ANNOTATED_CDS"/>
    <property type="molecule type" value="Genomic_DNA"/>
</dbReference>
<dbReference type="Ensembl" id="ENSPSIT00000007221.1">
    <property type="protein sequence ID" value="ENSPSIP00000007180.1"/>
    <property type="gene ID" value="ENSPSIG00000006593.1"/>
</dbReference>
<evidence type="ECO:0000313" key="7">
    <source>
        <dbReference type="Proteomes" id="UP000007267"/>
    </source>
</evidence>
<name>K7FGM0_PELSI</name>
<dbReference type="EMBL" id="AGCU01062789">
    <property type="status" value="NOT_ANNOTATED_CDS"/>
    <property type="molecule type" value="Genomic_DNA"/>
</dbReference>
<dbReference type="SMART" id="SM01411">
    <property type="entry name" value="Ephrin_rec_like"/>
    <property type="match status" value="3"/>
</dbReference>
<dbReference type="SUPFAM" id="SSF57184">
    <property type="entry name" value="Growth factor receptor domain"/>
    <property type="match status" value="1"/>
</dbReference>
<organism evidence="6 7">
    <name type="scientific">Pelodiscus sinensis</name>
    <name type="common">Chinese softshell turtle</name>
    <name type="synonym">Trionyx sinensis</name>
    <dbReference type="NCBI Taxonomy" id="13735"/>
    <lineage>
        <taxon>Eukaryota</taxon>
        <taxon>Metazoa</taxon>
        <taxon>Chordata</taxon>
        <taxon>Craniata</taxon>
        <taxon>Vertebrata</taxon>
        <taxon>Euteleostomi</taxon>
        <taxon>Archelosauria</taxon>
        <taxon>Testudinata</taxon>
        <taxon>Testudines</taxon>
        <taxon>Cryptodira</taxon>
        <taxon>Trionychia</taxon>
        <taxon>Trionychidae</taxon>
        <taxon>Pelodiscus</taxon>
    </lineage>
</organism>
<dbReference type="GO" id="GO:0007165">
    <property type="term" value="P:signal transduction"/>
    <property type="evidence" value="ECO:0007669"/>
    <property type="project" value="TreeGrafter"/>
</dbReference>
<dbReference type="InterPro" id="IPR035914">
    <property type="entry name" value="Sperma_CUB_dom_sf"/>
</dbReference>